<sequence length="536" mass="58855">MSFTQTEKRERPRRIGYWPLRSDAGDALGGGRDGIAEHVRFEDSAIFDGVTSTIRLPGAGETDGSQPFSLSLEFEVDDQGGSCLPGGLVSRYCEERMEGWHLSVLSQPGVTSAQTNWRNLQFGWTAERAVGEWKDWGSPGGSRMICSMCVFDDSLYVGIFDDAQDRKGHVYSLTDEGEWFDCGHPDDSNSVWSLAEFGGRLYAGTMRYKASGSALPESPNQAPGGRIFRYEGGQEWSLFGELPVEGNDSIGALTVFGDRLVAMPFYSYGAFAFDESGRCEPLGAPGSEGKTRGFTLSPFQRRLYIGCNYSDGVWSRTLTEPWRNDSVLKNCDQVYCFAVYHNRFLTGIWPEARVLCYEGGVDWSDYGLLGAEKEVMGVSVFNGRLYGGTLPGGEVYRYAGDRRWEKVGVLESPELDVVHRRVWTMAVYRGSLFAGTLPSGKVWSLGGVPLVTSDRSLTPGWHRATVTYNRETLALYLDGRLVSEAPVGGAVDPLSGDVPLMLGSGPQCKYSGRIREAELYDGALTAGQIADLSRKS</sequence>
<dbReference type="Gene3D" id="2.60.120.200">
    <property type="match status" value="1"/>
</dbReference>
<name>A0ABS4J6Q1_9BACL</name>
<evidence type="ECO:0000313" key="2">
    <source>
        <dbReference type="Proteomes" id="UP001519287"/>
    </source>
</evidence>
<dbReference type="EMBL" id="JAGGLB010000029">
    <property type="protein sequence ID" value="MBP1994936.1"/>
    <property type="molecule type" value="Genomic_DNA"/>
</dbReference>
<accession>A0ABS4J6Q1</accession>
<proteinExistence type="predicted"/>
<protein>
    <recommendedName>
        <fullName evidence="3">LamG domain-containing protein</fullName>
    </recommendedName>
</protein>
<comment type="caution">
    <text evidence="1">The sequence shown here is derived from an EMBL/GenBank/DDBJ whole genome shotgun (WGS) entry which is preliminary data.</text>
</comment>
<keyword evidence="2" id="KW-1185">Reference proteome</keyword>
<dbReference type="RefSeq" id="WP_209976761.1">
    <property type="nucleotide sequence ID" value="NZ_JAGGLB010000029.1"/>
</dbReference>
<dbReference type="Pfam" id="PF13385">
    <property type="entry name" value="Laminin_G_3"/>
    <property type="match status" value="1"/>
</dbReference>
<dbReference type="SUPFAM" id="SSF49899">
    <property type="entry name" value="Concanavalin A-like lectins/glucanases"/>
    <property type="match status" value="1"/>
</dbReference>
<organism evidence="1 2">
    <name type="scientific">Paenibacillus eucommiae</name>
    <dbReference type="NCBI Taxonomy" id="1355755"/>
    <lineage>
        <taxon>Bacteria</taxon>
        <taxon>Bacillati</taxon>
        <taxon>Bacillota</taxon>
        <taxon>Bacilli</taxon>
        <taxon>Bacillales</taxon>
        <taxon>Paenibacillaceae</taxon>
        <taxon>Paenibacillus</taxon>
    </lineage>
</organism>
<dbReference type="InterPro" id="IPR013320">
    <property type="entry name" value="ConA-like_dom_sf"/>
</dbReference>
<evidence type="ECO:0008006" key="3">
    <source>
        <dbReference type="Google" id="ProtNLM"/>
    </source>
</evidence>
<reference evidence="1 2" key="1">
    <citation type="submission" date="2021-03" db="EMBL/GenBank/DDBJ databases">
        <title>Genomic Encyclopedia of Type Strains, Phase IV (KMG-IV): sequencing the most valuable type-strain genomes for metagenomic binning, comparative biology and taxonomic classification.</title>
        <authorList>
            <person name="Goeker M."/>
        </authorList>
    </citation>
    <scope>NUCLEOTIDE SEQUENCE [LARGE SCALE GENOMIC DNA]</scope>
    <source>
        <strain evidence="1 2">DSM 26048</strain>
    </source>
</reference>
<gene>
    <name evidence="1" type="ORF">J2Z66_006577</name>
</gene>
<dbReference type="Proteomes" id="UP001519287">
    <property type="component" value="Unassembled WGS sequence"/>
</dbReference>
<evidence type="ECO:0000313" key="1">
    <source>
        <dbReference type="EMBL" id="MBP1994936.1"/>
    </source>
</evidence>
<dbReference type="SUPFAM" id="SSF63829">
    <property type="entry name" value="Calcium-dependent phosphotriesterase"/>
    <property type="match status" value="1"/>
</dbReference>